<dbReference type="EMBL" id="QZWZ01000113">
    <property type="protein sequence ID" value="RJT21447.1"/>
    <property type="molecule type" value="Genomic_DNA"/>
</dbReference>
<comment type="catalytic activity">
    <reaction evidence="11">
        <text>L-2,4-diaminobutanoate + acetyl-CoA = (2S)-4-acetamido-2-aminobutanoate + CoA + H(+)</text>
        <dbReference type="Rhea" id="RHEA:16901"/>
        <dbReference type="ChEBI" id="CHEBI:15378"/>
        <dbReference type="ChEBI" id="CHEBI:57287"/>
        <dbReference type="ChEBI" id="CHEBI:57288"/>
        <dbReference type="ChEBI" id="CHEBI:58761"/>
        <dbReference type="ChEBI" id="CHEBI:58929"/>
        <dbReference type="EC" id="2.3.1.178"/>
    </reaction>
</comment>
<dbReference type="GO" id="GO:0047307">
    <property type="term" value="F:diaminobutyrate-pyruvate transaminase activity"/>
    <property type="evidence" value="ECO:0007669"/>
    <property type="project" value="InterPro"/>
</dbReference>
<dbReference type="SUPFAM" id="SSF53383">
    <property type="entry name" value="PLP-dependent transferases"/>
    <property type="match status" value="1"/>
</dbReference>
<dbReference type="OrthoDB" id="9801834at2"/>
<evidence type="ECO:0000256" key="1">
    <source>
        <dbReference type="ARBA" id="ARBA00001933"/>
    </source>
</evidence>
<comment type="caution">
    <text evidence="13">The sequence shown here is derived from an EMBL/GenBank/DDBJ whole genome shotgun (WGS) entry which is preliminary data.</text>
</comment>
<dbReference type="GO" id="GO:0033816">
    <property type="term" value="F:diaminobutyrate acetyltransferase activity"/>
    <property type="evidence" value="ECO:0007669"/>
    <property type="project" value="UniProtKB-EC"/>
</dbReference>
<dbReference type="InterPro" id="IPR015422">
    <property type="entry name" value="PyrdxlP-dep_Trfase_small"/>
</dbReference>
<reference evidence="13 14" key="1">
    <citation type="submission" date="2018-09" db="EMBL/GenBank/DDBJ databases">
        <title>Mesorhizobium carmichaelinearum sp. nov. isolated from Carmichaelinea spp. root nodules in New Zealand.</title>
        <authorList>
            <person name="De Meyer S.E."/>
        </authorList>
    </citation>
    <scope>NUCLEOTIDE SEQUENCE [LARGE SCALE GENOMIC DNA]</scope>
    <source>
        <strain evidence="13 14">ICMP19557</strain>
    </source>
</reference>
<dbReference type="InterPro" id="IPR012773">
    <property type="entry name" value="Ectoine_EctB"/>
</dbReference>
<comment type="similarity">
    <text evidence="3">Belongs to the class-III pyridoxal-phosphate-dependent aminotransferase family.</text>
</comment>
<dbReference type="InterPro" id="IPR015421">
    <property type="entry name" value="PyrdxlP-dep_Trfase_major"/>
</dbReference>
<keyword evidence="8 13" id="KW-0808">Transferase</keyword>
<evidence type="ECO:0000256" key="9">
    <source>
        <dbReference type="ARBA" id="ARBA00022898"/>
    </source>
</evidence>
<evidence type="ECO:0000256" key="6">
    <source>
        <dbReference type="ARBA" id="ARBA00017935"/>
    </source>
</evidence>
<dbReference type="CDD" id="cd04301">
    <property type="entry name" value="NAT_SF"/>
    <property type="match status" value="1"/>
</dbReference>
<dbReference type="Proteomes" id="UP000272706">
    <property type="component" value="Unassembled WGS sequence"/>
</dbReference>
<keyword evidence="9" id="KW-0663">Pyridoxal phosphate</keyword>
<dbReference type="InterPro" id="IPR005814">
    <property type="entry name" value="Aminotrans_3"/>
</dbReference>
<dbReference type="PROSITE" id="PS51186">
    <property type="entry name" value="GNAT"/>
    <property type="match status" value="1"/>
</dbReference>
<dbReference type="InterPro" id="IPR049704">
    <property type="entry name" value="Aminotrans_3_PPA_site"/>
</dbReference>
<organism evidence="13 14">
    <name type="scientific">Mesorhizobium waimense</name>
    <dbReference type="NCBI Taxonomy" id="1300307"/>
    <lineage>
        <taxon>Bacteria</taxon>
        <taxon>Pseudomonadati</taxon>
        <taxon>Pseudomonadota</taxon>
        <taxon>Alphaproteobacteria</taxon>
        <taxon>Hyphomicrobiales</taxon>
        <taxon>Phyllobacteriaceae</taxon>
        <taxon>Mesorhizobium</taxon>
    </lineage>
</organism>
<dbReference type="Pfam" id="PF00202">
    <property type="entry name" value="Aminotran_3"/>
    <property type="match status" value="1"/>
</dbReference>
<comment type="similarity">
    <text evidence="4">Belongs to the acetyltransferase family. EctA subfamily.</text>
</comment>
<keyword evidence="14" id="KW-1185">Reference proteome</keyword>
<dbReference type="NCBIfam" id="NF006733">
    <property type="entry name" value="PRK09264.1"/>
    <property type="match status" value="1"/>
</dbReference>
<evidence type="ECO:0000256" key="5">
    <source>
        <dbReference type="ARBA" id="ARBA00012355"/>
    </source>
</evidence>
<dbReference type="Pfam" id="PF00583">
    <property type="entry name" value="Acetyltransf_1"/>
    <property type="match status" value="1"/>
</dbReference>
<feature type="domain" description="N-acetyltransferase" evidence="12">
    <location>
        <begin position="17"/>
        <end position="157"/>
    </location>
</feature>
<evidence type="ECO:0000256" key="10">
    <source>
        <dbReference type="ARBA" id="ARBA00023315"/>
    </source>
</evidence>
<gene>
    <name evidence="13" type="primary">ectB</name>
    <name evidence="13" type="ORF">D3227_39705</name>
</gene>
<comment type="pathway">
    <text evidence="2">Amine and polyamine biosynthesis; ectoine biosynthesis; L-ectoine from L-aspartate 4-semialdehyde: step 2/3.</text>
</comment>
<keyword evidence="7 13" id="KW-0032">Aminotransferase</keyword>
<evidence type="ECO:0000256" key="8">
    <source>
        <dbReference type="ARBA" id="ARBA00022679"/>
    </source>
</evidence>
<dbReference type="EC" id="2.3.1.178" evidence="5"/>
<dbReference type="Gene3D" id="3.40.640.10">
    <property type="entry name" value="Type I PLP-dependent aspartate aminotransferase-like (Major domain)"/>
    <property type="match status" value="1"/>
</dbReference>
<dbReference type="SUPFAM" id="SSF55729">
    <property type="entry name" value="Acyl-CoA N-acyltransferases (Nat)"/>
    <property type="match status" value="1"/>
</dbReference>
<keyword evidence="10" id="KW-0012">Acyltransferase</keyword>
<accession>A0A3A5K195</accession>
<dbReference type="NCBIfam" id="TIGR02406">
    <property type="entry name" value="ectoine_EctA"/>
    <property type="match status" value="1"/>
</dbReference>
<protein>
    <recommendedName>
        <fullName evidence="6">L-2,4-diaminobutyric acid acetyltransferase</fullName>
        <ecNumber evidence="5">2.3.1.178</ecNumber>
    </recommendedName>
</protein>
<evidence type="ECO:0000256" key="2">
    <source>
        <dbReference type="ARBA" id="ARBA00004978"/>
    </source>
</evidence>
<dbReference type="PANTHER" id="PTHR43552">
    <property type="entry name" value="DIAMINOBUTYRATE--2-OXOGLUTARATE AMINOTRANSFERASE"/>
    <property type="match status" value="1"/>
</dbReference>
<evidence type="ECO:0000256" key="7">
    <source>
        <dbReference type="ARBA" id="ARBA00022576"/>
    </source>
</evidence>
<evidence type="ECO:0000313" key="14">
    <source>
        <dbReference type="Proteomes" id="UP000272706"/>
    </source>
</evidence>
<sequence length="631" mass="68459">MVSNSQSFSLPHHVQRVSFQRPNEIHAAEVWELIAKCPPLDRNSLYCELLLCTDFADTCVLAEHAGAVVGWMSAYRRPSEPSTLFVWQIAVHPEIRNAGVGKGLIISALNRPCCESVTHIKATVTLSNRASMSFFAGVARNLRAPIRQALCFDRDIHFKGQQESEHTIAIGPIVRSISPAGIPADPPLPNLDKEATMTDQSAPDREEEFAIFNHLESEVRSYARSFPVVFATARGAQLFARDGTAYLDFLMGCSSLNYGHNPPELKSALADYIASDGITHGLDLYNEAKESFLREFHETILRPRQLDYVVQFPGPTGANAVEAALKLARKITGRSNIIAFTNGFHGVSLGALSCTGNRYHRAAAGQLLGGVTRLPYDGYLGSSVDTADYLDRLLSDPSSGVDAPAAVIVETVQGEGGLNVAGTEWLQKVAAIARRHGALLIVDDIQAGVGRTDGFFSFEKSGLRPDIVTMAKSISGYGLPLALVLIDRKLDKWEPGEHNGTFRGNCHAFVTARAALEHFWRTDSLAASVREKGNLLKSRLEQIAQKYDPSRVSIKGRGMMQGIDLKSGEVAGQVISTAFQRGLIVETSGPKDEVVKCLPPLVIEEDRLSQGLDILEDAIDSVIGGTVKTAA</sequence>
<dbReference type="GO" id="GO:0030170">
    <property type="term" value="F:pyridoxal phosphate binding"/>
    <property type="evidence" value="ECO:0007669"/>
    <property type="project" value="InterPro"/>
</dbReference>
<proteinExistence type="inferred from homology"/>
<dbReference type="Gene3D" id="3.40.630.30">
    <property type="match status" value="1"/>
</dbReference>
<dbReference type="CDD" id="cd00610">
    <property type="entry name" value="OAT_like"/>
    <property type="match status" value="1"/>
</dbReference>
<evidence type="ECO:0000259" key="12">
    <source>
        <dbReference type="PROSITE" id="PS51186"/>
    </source>
</evidence>
<dbReference type="AlphaFoldDB" id="A0A3A5K195"/>
<dbReference type="NCBIfam" id="TIGR00709">
    <property type="entry name" value="dat"/>
    <property type="match status" value="1"/>
</dbReference>
<dbReference type="PROSITE" id="PS00600">
    <property type="entry name" value="AA_TRANSFER_CLASS_3"/>
    <property type="match status" value="1"/>
</dbReference>
<evidence type="ECO:0000256" key="11">
    <source>
        <dbReference type="ARBA" id="ARBA00048924"/>
    </source>
</evidence>
<evidence type="ECO:0000313" key="13">
    <source>
        <dbReference type="EMBL" id="RJT21447.1"/>
    </source>
</evidence>
<dbReference type="UniPathway" id="UPA00067">
    <property type="reaction ID" value="UER00122"/>
</dbReference>
<dbReference type="InterPro" id="IPR015424">
    <property type="entry name" value="PyrdxlP-dep_Trfase"/>
</dbReference>
<dbReference type="InterPro" id="IPR004637">
    <property type="entry name" value="Dat"/>
</dbReference>
<dbReference type="NCBIfam" id="TIGR02407">
    <property type="entry name" value="ectoine_ectB"/>
    <property type="match status" value="1"/>
</dbReference>
<dbReference type="InterPro" id="IPR016181">
    <property type="entry name" value="Acyl_CoA_acyltransferase"/>
</dbReference>
<evidence type="ECO:0000256" key="3">
    <source>
        <dbReference type="ARBA" id="ARBA00008954"/>
    </source>
</evidence>
<comment type="cofactor">
    <cofactor evidence="1">
        <name>pyridoxal 5'-phosphate</name>
        <dbReference type="ChEBI" id="CHEBI:597326"/>
    </cofactor>
</comment>
<name>A0A3A5K195_9HYPH</name>
<dbReference type="PANTHER" id="PTHR43552:SF2">
    <property type="entry name" value="DIAMINOBUTYRATE--2-OXOGLUTARATE TRANSAMINASE"/>
    <property type="match status" value="1"/>
</dbReference>
<dbReference type="Gene3D" id="3.90.1150.10">
    <property type="entry name" value="Aspartate Aminotransferase, domain 1"/>
    <property type="match status" value="1"/>
</dbReference>
<dbReference type="RefSeq" id="WP_120019395.1">
    <property type="nucleotide sequence ID" value="NZ_QZWZ01000113.1"/>
</dbReference>
<dbReference type="GO" id="GO:0019491">
    <property type="term" value="P:ectoine biosynthetic process"/>
    <property type="evidence" value="ECO:0007669"/>
    <property type="project" value="UniProtKB-UniPathway"/>
</dbReference>
<dbReference type="InterPro" id="IPR012772">
    <property type="entry name" value="Ectoine_EctA"/>
</dbReference>
<dbReference type="InterPro" id="IPR000182">
    <property type="entry name" value="GNAT_dom"/>
</dbReference>
<evidence type="ECO:0000256" key="4">
    <source>
        <dbReference type="ARBA" id="ARBA00010712"/>
    </source>
</evidence>